<evidence type="ECO:0000313" key="5">
    <source>
        <dbReference type="EMBL" id="RLU15823.1"/>
    </source>
</evidence>
<dbReference type="EMBL" id="QOIP01000012">
    <property type="protein sequence ID" value="RLU15823.1"/>
    <property type="molecule type" value="Genomic_DNA"/>
</dbReference>
<dbReference type="Gene3D" id="4.10.60.10">
    <property type="entry name" value="Zinc finger, CCHC-type"/>
    <property type="match status" value="1"/>
</dbReference>
<organism evidence="5">
    <name type="scientific">Ooceraea biroi</name>
    <name type="common">Clonal raider ant</name>
    <name type="synonym">Cerapachys biroi</name>
    <dbReference type="NCBI Taxonomy" id="2015173"/>
    <lineage>
        <taxon>Eukaryota</taxon>
        <taxon>Metazoa</taxon>
        <taxon>Ecdysozoa</taxon>
        <taxon>Arthropoda</taxon>
        <taxon>Hexapoda</taxon>
        <taxon>Insecta</taxon>
        <taxon>Pterygota</taxon>
        <taxon>Neoptera</taxon>
        <taxon>Endopterygota</taxon>
        <taxon>Hymenoptera</taxon>
        <taxon>Apocrita</taxon>
        <taxon>Aculeata</taxon>
        <taxon>Formicoidea</taxon>
        <taxon>Formicidae</taxon>
        <taxon>Dorylinae</taxon>
        <taxon>Ooceraea</taxon>
    </lineage>
</organism>
<dbReference type="GO" id="GO:0003676">
    <property type="term" value="F:nucleic acid binding"/>
    <property type="evidence" value="ECO:0007669"/>
    <property type="project" value="InterPro"/>
</dbReference>
<dbReference type="InterPro" id="IPR036875">
    <property type="entry name" value="Znf_CCHC_sf"/>
</dbReference>
<protein>
    <recommendedName>
        <fullName evidence="6">CCHC-type domain-containing protein</fullName>
    </recommendedName>
</protein>
<feature type="domain" description="CCHC-type" evidence="3">
    <location>
        <begin position="33"/>
        <end position="49"/>
    </location>
</feature>
<dbReference type="InterPro" id="IPR018061">
    <property type="entry name" value="Retropepsins"/>
</dbReference>
<proteinExistence type="predicted"/>
<evidence type="ECO:0000259" key="4">
    <source>
        <dbReference type="PROSITE" id="PS50175"/>
    </source>
</evidence>
<name>A0A3L8D6Z0_OOCBI</name>
<feature type="domain" description="Peptidase A2" evidence="4">
    <location>
        <begin position="100"/>
        <end position="137"/>
    </location>
</feature>
<dbReference type="Pfam" id="PF00098">
    <property type="entry name" value="zf-CCHC"/>
    <property type="match status" value="2"/>
</dbReference>
<dbReference type="SUPFAM" id="SSF50630">
    <property type="entry name" value="Acid proteases"/>
    <property type="match status" value="1"/>
</dbReference>
<sequence length="166" mass="18492">MEFLTCSYETRYERRGPKRAESQPESEQSKLVRRCFSCGTRNHVGADCPMKNEGVKYFRCGEKGHVAARCSKQGIGKKNSCVAFAKRGCMKEVAIGGVKMHALLDTGSDISLLSEAQYRKLNLPPLTRESVVFRGIGADNNRTMGLVNTEIEIDEHVYAICMHVIS</sequence>
<dbReference type="GO" id="GO:0008270">
    <property type="term" value="F:zinc ion binding"/>
    <property type="evidence" value="ECO:0007669"/>
    <property type="project" value="UniProtKB-KW"/>
</dbReference>
<dbReference type="Gene3D" id="2.40.70.10">
    <property type="entry name" value="Acid Proteases"/>
    <property type="match status" value="1"/>
</dbReference>
<keyword evidence="2" id="KW-0479">Metal-binding</keyword>
<dbReference type="GO" id="GO:0004190">
    <property type="term" value="F:aspartic-type endopeptidase activity"/>
    <property type="evidence" value="ECO:0007669"/>
    <property type="project" value="InterPro"/>
</dbReference>
<reference evidence="5" key="2">
    <citation type="submission" date="2018-07" db="EMBL/GenBank/DDBJ databases">
        <authorList>
            <person name="Mckenzie S.K."/>
            <person name="Kronauer D.J.C."/>
        </authorList>
    </citation>
    <scope>NUCLEOTIDE SEQUENCE</scope>
    <source>
        <strain evidence="5">Clonal line C1</strain>
    </source>
</reference>
<keyword evidence="1" id="KW-0378">Hydrolase</keyword>
<dbReference type="GO" id="GO:0006508">
    <property type="term" value="P:proteolysis"/>
    <property type="evidence" value="ECO:0007669"/>
    <property type="project" value="InterPro"/>
</dbReference>
<feature type="non-terminal residue" evidence="5">
    <location>
        <position position="166"/>
    </location>
</feature>
<reference evidence="5" key="1">
    <citation type="journal article" date="2018" name="Genome Res.">
        <title>The genomic architecture and molecular evolution of ant odorant receptors.</title>
        <authorList>
            <person name="McKenzie S.K."/>
            <person name="Kronauer D.J.C."/>
        </authorList>
    </citation>
    <scope>NUCLEOTIDE SEQUENCE [LARGE SCALE GENOMIC DNA]</scope>
    <source>
        <strain evidence="5">Clonal line C1</strain>
    </source>
</reference>
<dbReference type="PANTHER" id="PTHR46888">
    <property type="entry name" value="ZINC KNUCKLE DOMAINCONTAINING PROTEIN-RELATED"/>
    <property type="match status" value="1"/>
</dbReference>
<evidence type="ECO:0000259" key="3">
    <source>
        <dbReference type="PROSITE" id="PS50158"/>
    </source>
</evidence>
<evidence type="ECO:0000256" key="1">
    <source>
        <dbReference type="ARBA" id="ARBA00022801"/>
    </source>
</evidence>
<dbReference type="SUPFAM" id="SSF57756">
    <property type="entry name" value="Retrovirus zinc finger-like domains"/>
    <property type="match status" value="1"/>
</dbReference>
<dbReference type="AlphaFoldDB" id="A0A3L8D6Z0"/>
<dbReference type="PANTHER" id="PTHR46888:SF1">
    <property type="entry name" value="RIBONUCLEASE H"/>
    <property type="match status" value="1"/>
</dbReference>
<gene>
    <name evidence="5" type="ORF">DMN91_011579</name>
</gene>
<dbReference type="SMART" id="SM00343">
    <property type="entry name" value="ZnF_C2HC"/>
    <property type="match status" value="2"/>
</dbReference>
<dbReference type="Proteomes" id="UP000279307">
    <property type="component" value="Chromosome 12"/>
</dbReference>
<dbReference type="InterPro" id="IPR001969">
    <property type="entry name" value="Aspartic_peptidase_AS"/>
</dbReference>
<dbReference type="PROSITE" id="PS50175">
    <property type="entry name" value="ASP_PROT_RETROV"/>
    <property type="match status" value="1"/>
</dbReference>
<dbReference type="OrthoDB" id="7698374at2759"/>
<dbReference type="InterPro" id="IPR021109">
    <property type="entry name" value="Peptidase_aspartic_dom_sf"/>
</dbReference>
<dbReference type="InterPro" id="IPR001878">
    <property type="entry name" value="Znf_CCHC"/>
</dbReference>
<dbReference type="Pfam" id="PF00077">
    <property type="entry name" value="RVP"/>
    <property type="match status" value="1"/>
</dbReference>
<keyword evidence="2" id="KW-0862">Zinc</keyword>
<dbReference type="PROSITE" id="PS00141">
    <property type="entry name" value="ASP_PROTEASE"/>
    <property type="match status" value="1"/>
</dbReference>
<comment type="caution">
    <text evidence="5">The sequence shown here is derived from an EMBL/GenBank/DDBJ whole genome shotgun (WGS) entry which is preliminary data.</text>
</comment>
<accession>A0A3L8D6Z0</accession>
<evidence type="ECO:0008006" key="6">
    <source>
        <dbReference type="Google" id="ProtNLM"/>
    </source>
</evidence>
<dbReference type="InterPro" id="IPR001995">
    <property type="entry name" value="Peptidase_A2_cat"/>
</dbReference>
<evidence type="ECO:0000256" key="2">
    <source>
        <dbReference type="PROSITE-ProRule" id="PRU00047"/>
    </source>
</evidence>
<keyword evidence="2" id="KW-0863">Zinc-finger</keyword>
<dbReference type="PROSITE" id="PS50158">
    <property type="entry name" value="ZF_CCHC"/>
    <property type="match status" value="1"/>
</dbReference>